<comment type="caution">
    <text evidence="2">The sequence shown here is derived from an EMBL/GenBank/DDBJ whole genome shotgun (WGS) entry which is preliminary data.</text>
</comment>
<evidence type="ECO:0000313" key="3">
    <source>
        <dbReference type="Proteomes" id="UP000318010"/>
    </source>
</evidence>
<dbReference type="OrthoDB" id="1652165at2"/>
<accession>A0A563UAF9</accession>
<organism evidence="2 3">
    <name type="scientific">Mucilaginibacter achroorhodeus</name>
    <dbReference type="NCBI Taxonomy" id="2599294"/>
    <lineage>
        <taxon>Bacteria</taxon>
        <taxon>Pseudomonadati</taxon>
        <taxon>Bacteroidota</taxon>
        <taxon>Sphingobacteriia</taxon>
        <taxon>Sphingobacteriales</taxon>
        <taxon>Sphingobacteriaceae</taxon>
        <taxon>Mucilaginibacter</taxon>
    </lineage>
</organism>
<keyword evidence="1" id="KW-0732">Signal</keyword>
<gene>
    <name evidence="2" type="ORF">FPZ42_03890</name>
</gene>
<dbReference type="AlphaFoldDB" id="A0A563UAF9"/>
<protein>
    <submittedName>
        <fullName evidence="2">Gliding motility-associated C-terminal domain-containing protein</fullName>
    </submittedName>
</protein>
<evidence type="ECO:0000256" key="1">
    <source>
        <dbReference type="SAM" id="SignalP"/>
    </source>
</evidence>
<feature type="chain" id="PRO_5021733923" evidence="1">
    <location>
        <begin position="22"/>
        <end position="648"/>
    </location>
</feature>
<name>A0A563UAF9_9SPHI</name>
<dbReference type="EMBL" id="VOEI01000001">
    <property type="protein sequence ID" value="TWR28367.1"/>
    <property type="molecule type" value="Genomic_DNA"/>
</dbReference>
<dbReference type="Proteomes" id="UP000318010">
    <property type="component" value="Unassembled WGS sequence"/>
</dbReference>
<dbReference type="InterPro" id="IPR026341">
    <property type="entry name" value="T9SS_type_B"/>
</dbReference>
<reference evidence="2 3" key="1">
    <citation type="submission" date="2019-07" db="EMBL/GenBank/DDBJ databases">
        <authorList>
            <person name="Kim J."/>
        </authorList>
    </citation>
    <scope>NUCLEOTIDE SEQUENCE [LARGE SCALE GENOMIC DNA]</scope>
    <source>
        <strain evidence="2 3">MJ1a</strain>
    </source>
</reference>
<feature type="signal peptide" evidence="1">
    <location>
        <begin position="1"/>
        <end position="21"/>
    </location>
</feature>
<evidence type="ECO:0000313" key="2">
    <source>
        <dbReference type="EMBL" id="TWR28367.1"/>
    </source>
</evidence>
<dbReference type="NCBIfam" id="TIGR04131">
    <property type="entry name" value="Bac_Flav_CTERM"/>
    <property type="match status" value="1"/>
</dbReference>
<keyword evidence="3" id="KW-1185">Reference proteome</keyword>
<dbReference type="Pfam" id="PF13585">
    <property type="entry name" value="CHU_C"/>
    <property type="match status" value="1"/>
</dbReference>
<proteinExistence type="predicted"/>
<sequence length="648" mass="69895">MQLSFRLLFLLLILFCNNLLAQVCTGSLGDPVFKFDFGSGDTPKFPVTGYTYKAGSCPEDGQYSISKTETGCHDATWHRVLSDHTGNDGYMMVVNADEVANKVFFTKNTNIDGTDVGALCEKTGYEFSAYILNLMKPNQPGIISPRVTFIITDLDGKIITQSSPITIPETSDDNGWEKYGVFFETPAHTTSVIVKMVNNAPGGNGNDLLLDDISFRPCISNTIQAGFLNQPTGTIKNQCVGDKGDYAITATPPAGYDMVWQENKNEAGWIDLDAEKSTLLLRSFPPGYPIGTYRYRLGIAHEGNLASLNCRIYSNPVSIVINDYPHPLDILPKKVCEGERLILSATGGANYKWTGLNLPAAGVIANPLVVDNVILSNAGEYHVEVISETGCSTPKSVQVTVIPRPVISSIAADALICEGGASSLKATTSGANTYSWYPADGMSDAASSHPAASPTKTTTYKLTAFNADGCSVTDSITIVVNKPPVVSAGNAKAIFEGQSTTLNGSVTGDFTGFSWSPTTAMSNPNTLTPIVNPTDDIIYTLTVTSPICEPVIKPVFVRVYKKIIIPNSFSPNNDGVNDLWNIEALFTYAQSTTAVYNRNGQQVFFSRGYTTPWNGKLNGDNLPSGTYYYVINLNNGTKPLSGWVLIIR</sequence>